<dbReference type="Proteomes" id="UP000693738">
    <property type="component" value="Unassembled WGS sequence"/>
</dbReference>
<dbReference type="EMBL" id="CAJSTJ010000144">
    <property type="protein sequence ID" value="CAG7561906.1"/>
    <property type="molecule type" value="Genomic_DNA"/>
</dbReference>
<comment type="caution">
    <text evidence="1">The sequence shown here is derived from an EMBL/GenBank/DDBJ whole genome shotgun (WGS) entry which is preliminary data.</text>
</comment>
<accession>A0A8J2NC30</accession>
<proteinExistence type="predicted"/>
<dbReference type="AlphaFoldDB" id="A0A8J2NC30"/>
<evidence type="ECO:0000313" key="2">
    <source>
        <dbReference type="Proteomes" id="UP000693738"/>
    </source>
</evidence>
<name>A0A8J2NC30_FUSEQ</name>
<reference evidence="1" key="1">
    <citation type="submission" date="2021-05" db="EMBL/GenBank/DDBJ databases">
        <authorList>
            <person name="Khan N."/>
        </authorList>
    </citation>
    <scope>NUCLEOTIDE SEQUENCE</scope>
</reference>
<sequence length="223" mass="23155">MLAKTTNADVSIATTSDDATTTVASDFTSELVTSTEAPSMELSLTASLGASITTAVESETYIATSTEPEIVSSSKVPAAIPTYSLLANGGNLNNQQPQSNMELASPLIFDPASPQTGGIRIFTIEPTTGHLQDSKSGAYVCAYYGGSRDVSSPPLVRYCDVSQAGSNQAFDYLTCRVVGGALSCTLPRTTCECDDDKTVCTTPAGNDVYSTFYTNPTGFSSGG</sequence>
<organism evidence="1 2">
    <name type="scientific">Fusarium equiseti</name>
    <name type="common">Fusarium scirpi</name>
    <dbReference type="NCBI Taxonomy" id="61235"/>
    <lineage>
        <taxon>Eukaryota</taxon>
        <taxon>Fungi</taxon>
        <taxon>Dikarya</taxon>
        <taxon>Ascomycota</taxon>
        <taxon>Pezizomycotina</taxon>
        <taxon>Sordariomycetes</taxon>
        <taxon>Hypocreomycetidae</taxon>
        <taxon>Hypocreales</taxon>
        <taxon>Nectriaceae</taxon>
        <taxon>Fusarium</taxon>
        <taxon>Fusarium incarnatum-equiseti species complex</taxon>
    </lineage>
</organism>
<protein>
    <submittedName>
        <fullName evidence="1">Uncharacterized protein</fullName>
    </submittedName>
</protein>
<gene>
    <name evidence="1" type="ORF">FEQUK3_LOCUS7665</name>
</gene>
<evidence type="ECO:0000313" key="1">
    <source>
        <dbReference type="EMBL" id="CAG7561906.1"/>
    </source>
</evidence>